<evidence type="ECO:0000259" key="2">
    <source>
        <dbReference type="Pfam" id="PF20698"/>
    </source>
</evidence>
<dbReference type="InterPro" id="IPR048987">
    <property type="entry name" value="PIN-TPR-GreABC"/>
</dbReference>
<evidence type="ECO:0000313" key="3">
    <source>
        <dbReference type="EMBL" id="MBK7953772.1"/>
    </source>
</evidence>
<accession>A0A935W366</accession>
<name>A0A935W366_9PROT</name>
<feature type="domain" description="PIN" evidence="2">
    <location>
        <begin position="1040"/>
        <end position="1180"/>
    </location>
</feature>
<dbReference type="SMART" id="SM00028">
    <property type="entry name" value="TPR"/>
    <property type="match status" value="5"/>
</dbReference>
<keyword evidence="1" id="KW-0802">TPR repeat</keyword>
<gene>
    <name evidence="3" type="ORF">IPK02_07330</name>
</gene>
<organism evidence="3 4">
    <name type="scientific">Candidatus Accumulibacter affinis</name>
    <dbReference type="NCBI Taxonomy" id="2954384"/>
    <lineage>
        <taxon>Bacteria</taxon>
        <taxon>Pseudomonadati</taxon>
        <taxon>Pseudomonadota</taxon>
        <taxon>Betaproteobacteria</taxon>
        <taxon>Candidatus Accumulibacter</taxon>
    </lineage>
</organism>
<comment type="caution">
    <text evidence="3">The sequence shown here is derived from an EMBL/GenBank/DDBJ whole genome shotgun (WGS) entry which is preliminary data.</text>
</comment>
<dbReference type="Proteomes" id="UP000706151">
    <property type="component" value="Unassembled WGS sequence"/>
</dbReference>
<dbReference type="SUPFAM" id="SSF48452">
    <property type="entry name" value="TPR-like"/>
    <property type="match status" value="1"/>
</dbReference>
<protein>
    <recommendedName>
        <fullName evidence="2">PIN domain-containing protein</fullName>
    </recommendedName>
</protein>
<evidence type="ECO:0000256" key="1">
    <source>
        <dbReference type="PROSITE-ProRule" id="PRU00339"/>
    </source>
</evidence>
<feature type="repeat" description="TPR" evidence="1">
    <location>
        <begin position="297"/>
        <end position="330"/>
    </location>
</feature>
<dbReference type="InterPro" id="IPR011990">
    <property type="entry name" value="TPR-like_helical_dom_sf"/>
</dbReference>
<evidence type="ECO:0000313" key="4">
    <source>
        <dbReference type="Proteomes" id="UP000706151"/>
    </source>
</evidence>
<proteinExistence type="predicted"/>
<dbReference type="EMBL" id="JADJOT010000007">
    <property type="protein sequence ID" value="MBK7953772.1"/>
    <property type="molecule type" value="Genomic_DNA"/>
</dbReference>
<sequence length="1351" mass="149251">MDQVRSQVTVSSQVPDCIEIAGTKKKGIEINGTAEALPDPTAARIGVPLGTRLSHEIPKPKDWQAFQRNCVLLFRAELKDPNTQEYGRSGQNQSGIDLLGRRNGDPDHYVGVQCRLIAKPLKEEKILTDCRAALNLKAGLKEIIFATTAPDDTGASDAAIVVEQALRGEGHNLTVVIYGWAALQTLIAVHEIAYAAFFPSSVATAAPQVATTTSSSGNDFAYQIATLVAEQLRQTGLPLPSRDIGAANTPDEDPALHARIDIFRDIFRDQHQPLLAQDGLLAILKKEVLGNKPWARFRIETNLGAIALELGQQEEGAAHYETAYSIRPDDANAIANLALARTIQGHHETAMELARCALRGEPRADHAVAYLLQAAARSSWQGDPETLIPPDLVGNEHADLGLVEFLRRRNLSDWAERTLKVSLRHPNCEVFNRIKAIAVLSLMLDSGGIISNCRASVTTEELNAAANHLTAMVEHWLNIGFADQYDLAANLSNAGLLLRLTGRPAECEALLQRGLPKVPDDPQLRRLLALAQASLGRQMDALRTLSDDQDPENCLLRAELSAINEPSASLAQVLAMDPATLSPRLTRLRWDVVGELALKTGELETLKTAVAALKELHPTDVTASLLELRGEQRAGLVANVVKERLRAISISLPADVDMATRFFVAEELRKQGLPEQASLLLEHHVDLSRKNPATTLYLQSLAEARRDEAFHMAVATVAPIVRDDSEILWTIAAHSWNEGDLAAAYRIIEELLSHEPHNARARLLKIEILVRQDRSTEVFAELDKRVEDLTWTRLQDRFRIVLLLGYFGYIERAAAFAYRLFLEHRDKSQAWMTLCMLLLREGRGGEDGASQWTAPVVTDHVAVDLLYDNGEELFLIVEPDSSLRSLDNKSWEPDHPLVHTLMGLTAESRLIDANGRGGTIVQLRHKYVARLHYILQRYESRFPEIFGLRMVALDADRPDGLDDLIAELKARQEWFKAEQEQYRNGPWPLGVLAKRLGLDSIEIAMSLAAQGIALKVAIGNEPEREVAVQAIDDNAGKGCVLDLLALWTGWRLQALDAIATVCGPIYLPQSVIDHLRARRELMDFSRIDGMHSVSYEAGKLSLHEVAPEEVSNLRDDLDRAIIWAETNASICPLIVREDLPPILRDFIRAGRSDVFDCLAVAKQAGVMLVTDDLPTREFSRLLAGVEGAWLHKVFEVALHQKSIDLDTFVRWTAHLINAGHDYISVTAQGLVRALHLDAETGRPPDYFFKTLCKVIGGRNAQPISHIKVCAACLVEIWSSPNTPDYRSQASGLLIQQLVRERNDDFVSILRGLLLLVGDSPPLVGYILSWARGHFILERVLPGVGMANGPAH</sequence>
<dbReference type="InterPro" id="IPR019734">
    <property type="entry name" value="TPR_rpt"/>
</dbReference>
<dbReference type="Pfam" id="PF20698">
    <property type="entry name" value="PIN-TPR-GreABC"/>
    <property type="match status" value="1"/>
</dbReference>
<dbReference type="Gene3D" id="1.25.40.10">
    <property type="entry name" value="Tetratricopeptide repeat domain"/>
    <property type="match status" value="2"/>
</dbReference>
<dbReference type="PROSITE" id="PS50005">
    <property type="entry name" value="TPR"/>
    <property type="match status" value="1"/>
</dbReference>
<reference evidence="3 4" key="1">
    <citation type="submission" date="2020-10" db="EMBL/GenBank/DDBJ databases">
        <title>Connecting structure to function with the recovery of over 1000 high-quality activated sludge metagenome-assembled genomes encoding full-length rRNA genes using long-read sequencing.</title>
        <authorList>
            <person name="Singleton C.M."/>
            <person name="Petriglieri F."/>
            <person name="Kristensen J.M."/>
            <person name="Kirkegaard R.H."/>
            <person name="Michaelsen T.Y."/>
            <person name="Andersen M.H."/>
            <person name="Karst S.M."/>
            <person name="Dueholm M.S."/>
            <person name="Nielsen P.H."/>
            <person name="Albertsen M."/>
        </authorList>
    </citation>
    <scope>NUCLEOTIDE SEQUENCE [LARGE SCALE GENOMIC DNA]</scope>
    <source>
        <strain evidence="3">Fred_18-Q3-R57-64_BAT3C.720</strain>
    </source>
</reference>